<dbReference type="GO" id="GO:0000160">
    <property type="term" value="P:phosphorelay signal transduction system"/>
    <property type="evidence" value="ECO:0007669"/>
    <property type="project" value="InterPro"/>
</dbReference>
<dbReference type="OrthoDB" id="6008613at2"/>
<dbReference type="AlphaFoldDB" id="A0A2S7DMD5"/>
<dbReference type="Proteomes" id="UP000239865">
    <property type="component" value="Unassembled WGS sequence"/>
</dbReference>
<dbReference type="InterPro" id="IPR036641">
    <property type="entry name" value="HPT_dom_sf"/>
</dbReference>
<organism evidence="1 2">
    <name type="scientific">Xanthomonas melonis</name>
    <dbReference type="NCBI Taxonomy" id="56456"/>
    <lineage>
        <taxon>Bacteria</taxon>
        <taxon>Pseudomonadati</taxon>
        <taxon>Pseudomonadota</taxon>
        <taxon>Gammaproteobacteria</taxon>
        <taxon>Lysobacterales</taxon>
        <taxon>Lysobacteraceae</taxon>
        <taxon>Xanthomonas</taxon>
    </lineage>
</organism>
<accession>A0A2S7DMD5</accession>
<evidence type="ECO:0000313" key="2">
    <source>
        <dbReference type="Proteomes" id="UP000239865"/>
    </source>
</evidence>
<sequence>MHALLASLLHRLRASRRAGVCATDATEALHAQPRIEAGSTLHTMAELDPVQAAAFADAFAVEIDRAIAQCTLGAANTRQEQALQQIHALKNTLSLTGSQPLLRACDQLRDDVERGACDDTLAHRFTAVATAAALLVEQYRRTLPSDDTDLDA</sequence>
<name>A0A2S7DMD5_9XANT</name>
<dbReference type="RefSeq" id="WP_104585194.1">
    <property type="nucleotide sequence ID" value="NZ_JAJGQH010000024.1"/>
</dbReference>
<evidence type="ECO:0000313" key="1">
    <source>
        <dbReference type="EMBL" id="PPU74961.1"/>
    </source>
</evidence>
<dbReference type="EMBL" id="MDEH01000001">
    <property type="protein sequence ID" value="PPU74961.1"/>
    <property type="molecule type" value="Genomic_DNA"/>
</dbReference>
<dbReference type="SUPFAM" id="SSF47226">
    <property type="entry name" value="Histidine-containing phosphotransfer domain, HPT domain"/>
    <property type="match status" value="1"/>
</dbReference>
<protein>
    <recommendedName>
        <fullName evidence="3">HPt domain-containing protein</fullName>
    </recommendedName>
</protein>
<reference evidence="1 2" key="1">
    <citation type="submission" date="2016-08" db="EMBL/GenBank/DDBJ databases">
        <authorList>
            <person name="Seilhamer J.J."/>
        </authorList>
    </citation>
    <scope>NUCLEOTIDE SEQUENCE [LARGE SCALE GENOMIC DNA]</scope>
    <source>
        <strain evidence="1 2">CFBP4644</strain>
    </source>
</reference>
<comment type="caution">
    <text evidence="1">The sequence shown here is derived from an EMBL/GenBank/DDBJ whole genome shotgun (WGS) entry which is preliminary data.</text>
</comment>
<evidence type="ECO:0008006" key="3">
    <source>
        <dbReference type="Google" id="ProtNLM"/>
    </source>
</evidence>
<proteinExistence type="predicted"/>
<gene>
    <name evidence="1" type="ORF">XmelCFBP4644_03415</name>
</gene>